<protein>
    <recommendedName>
        <fullName evidence="9">DH domain-containing protein</fullName>
    </recommendedName>
</protein>
<dbReference type="GO" id="GO:0007411">
    <property type="term" value="P:axon guidance"/>
    <property type="evidence" value="ECO:0000318"/>
    <property type="project" value="GO_Central"/>
</dbReference>
<dbReference type="Pfam" id="PF22697">
    <property type="entry name" value="SOS1_NGEF_PH"/>
    <property type="match status" value="1"/>
</dbReference>
<dbReference type="Pfam" id="PF00621">
    <property type="entry name" value="RhoGEF"/>
    <property type="match status" value="1"/>
</dbReference>
<dbReference type="GO" id="GO:0005737">
    <property type="term" value="C:cytoplasm"/>
    <property type="evidence" value="ECO:0000318"/>
    <property type="project" value="GO_Central"/>
</dbReference>
<name>A0A6I8NFW3_ORNAN</name>
<dbReference type="Bgee" id="ENSOANG00000037226">
    <property type="expression patterns" value="Expressed in heart and 7 other cell types or tissues"/>
</dbReference>
<dbReference type="FunFam" id="1.20.900.10:FF:000008">
    <property type="entry name" value="rho guanine nucleotide exchange factor 25"/>
    <property type="match status" value="1"/>
</dbReference>
<feature type="domain" description="PH" evidence="5">
    <location>
        <begin position="194"/>
        <end position="308"/>
    </location>
</feature>
<reference evidence="7" key="3">
    <citation type="submission" date="2025-09" db="UniProtKB">
        <authorList>
            <consortium name="Ensembl"/>
        </authorList>
    </citation>
    <scope>IDENTIFICATION</scope>
    <source>
        <strain evidence="7">Glennie</strain>
    </source>
</reference>
<dbReference type="InterPro" id="IPR000219">
    <property type="entry name" value="DH_dom"/>
</dbReference>
<reference evidence="7 8" key="1">
    <citation type="journal article" date="2008" name="Nature">
        <title>Genome analysis of the platypus reveals unique signatures of evolution.</title>
        <authorList>
            <person name="Warren W.C."/>
            <person name="Hillier L.W."/>
            <person name="Marshall Graves J.A."/>
            <person name="Birney E."/>
            <person name="Ponting C.P."/>
            <person name="Grutzner F."/>
            <person name="Belov K."/>
            <person name="Miller W."/>
            <person name="Clarke L."/>
            <person name="Chinwalla A.T."/>
            <person name="Yang S.P."/>
            <person name="Heger A."/>
            <person name="Locke D.P."/>
            <person name="Miethke P."/>
            <person name="Waters P.D."/>
            <person name="Veyrunes F."/>
            <person name="Fulton L."/>
            <person name="Fulton B."/>
            <person name="Graves T."/>
            <person name="Wallis J."/>
            <person name="Puente X.S."/>
            <person name="Lopez-Otin C."/>
            <person name="Ordonez G.R."/>
            <person name="Eichler E.E."/>
            <person name="Chen L."/>
            <person name="Cheng Z."/>
            <person name="Deakin J.E."/>
            <person name="Alsop A."/>
            <person name="Thompson K."/>
            <person name="Kirby P."/>
            <person name="Papenfuss A.T."/>
            <person name="Wakefield M.J."/>
            <person name="Olender T."/>
            <person name="Lancet D."/>
            <person name="Huttley G.A."/>
            <person name="Smit A.F."/>
            <person name="Pask A."/>
            <person name="Temple-Smith P."/>
            <person name="Batzer M.A."/>
            <person name="Walker J.A."/>
            <person name="Konkel M.K."/>
            <person name="Harris R.S."/>
            <person name="Whittington C.M."/>
            <person name="Wong E.S."/>
            <person name="Gemmell N.J."/>
            <person name="Buschiazzo E."/>
            <person name="Vargas Jentzsch I.M."/>
            <person name="Merkel A."/>
            <person name="Schmitz J."/>
            <person name="Zemann A."/>
            <person name="Churakov G."/>
            <person name="Kriegs J.O."/>
            <person name="Brosius J."/>
            <person name="Murchison E.P."/>
            <person name="Sachidanandam R."/>
            <person name="Smith C."/>
            <person name="Hannon G.J."/>
            <person name="Tsend-Ayush E."/>
            <person name="McMillan D."/>
            <person name="Attenborough R."/>
            <person name="Rens W."/>
            <person name="Ferguson-Smith M."/>
            <person name="Lefevre C.M."/>
            <person name="Sharp J.A."/>
            <person name="Nicholas K.R."/>
            <person name="Ray D.A."/>
            <person name="Kube M."/>
            <person name="Reinhardt R."/>
            <person name="Pringle T.H."/>
            <person name="Taylor J."/>
            <person name="Jones R.C."/>
            <person name="Nixon B."/>
            <person name="Dacheux J.L."/>
            <person name="Niwa H."/>
            <person name="Sekita Y."/>
            <person name="Huang X."/>
            <person name="Stark A."/>
            <person name="Kheradpour P."/>
            <person name="Kellis M."/>
            <person name="Flicek P."/>
            <person name="Chen Y."/>
            <person name="Webber C."/>
            <person name="Hardison R."/>
            <person name="Nelson J."/>
            <person name="Hallsworth-Pepin K."/>
            <person name="Delehaunty K."/>
            <person name="Markovic C."/>
            <person name="Minx P."/>
            <person name="Feng Y."/>
            <person name="Kremitzki C."/>
            <person name="Mitreva M."/>
            <person name="Glasscock J."/>
            <person name="Wylie T."/>
            <person name="Wohldmann P."/>
            <person name="Thiru P."/>
            <person name="Nhan M.N."/>
            <person name="Pohl C.S."/>
            <person name="Smith S.M."/>
            <person name="Hou S."/>
            <person name="Nefedov M."/>
            <person name="de Jong P.J."/>
            <person name="Renfree M.B."/>
            <person name="Mardis E.R."/>
            <person name="Wilson R.K."/>
        </authorList>
    </citation>
    <scope>NUCLEOTIDE SEQUENCE [LARGE SCALE GENOMIC DNA]</scope>
    <source>
        <strain evidence="7 8">Glennie</strain>
    </source>
</reference>
<dbReference type="GO" id="GO:0005085">
    <property type="term" value="F:guanyl-nucleotide exchange factor activity"/>
    <property type="evidence" value="ECO:0000318"/>
    <property type="project" value="GO_Central"/>
</dbReference>
<dbReference type="OMA" id="QASQVKC"/>
<dbReference type="InterPro" id="IPR011993">
    <property type="entry name" value="PH-like_dom_sf"/>
</dbReference>
<dbReference type="GO" id="GO:0005886">
    <property type="term" value="C:plasma membrane"/>
    <property type="evidence" value="ECO:0000318"/>
    <property type="project" value="GO_Central"/>
</dbReference>
<evidence type="ECO:0000256" key="4">
    <source>
        <dbReference type="SAM" id="MobiDB-lite"/>
    </source>
</evidence>
<dbReference type="InParanoid" id="A0A6I8NFW3"/>
<dbReference type="PANTHER" id="PTHR22826:SF117">
    <property type="entry name" value="PLECKSTRIN HOMOLOGY DOMAIN-CONTAINING FAMILY G MEMBER 4B-RELATED"/>
    <property type="match status" value="1"/>
</dbReference>
<keyword evidence="8" id="KW-1185">Reference proteome</keyword>
<evidence type="ECO:0000313" key="8">
    <source>
        <dbReference type="Proteomes" id="UP000002279"/>
    </source>
</evidence>
<keyword evidence="2" id="KW-0963">Cytoplasm</keyword>
<evidence type="ECO:0000259" key="6">
    <source>
        <dbReference type="PROSITE" id="PS50010"/>
    </source>
</evidence>
<dbReference type="GeneTree" id="ENSGT00940000160422"/>
<dbReference type="InterPro" id="IPR051336">
    <property type="entry name" value="RhoGEF_Guanine_NuclExch_SF"/>
</dbReference>
<keyword evidence="3" id="KW-0344">Guanine-nucleotide releasing factor</keyword>
<proteinExistence type="predicted"/>
<feature type="compositionally biased region" description="Pro residues" evidence="4">
    <location>
        <begin position="367"/>
        <end position="376"/>
    </location>
</feature>
<dbReference type="Gene3D" id="2.30.29.30">
    <property type="entry name" value="Pleckstrin-homology domain (PH domain)/Phosphotyrosine-binding domain (PTB)"/>
    <property type="match status" value="1"/>
</dbReference>
<feature type="domain" description="DH" evidence="6">
    <location>
        <begin position="10"/>
        <end position="182"/>
    </location>
</feature>
<dbReference type="SUPFAM" id="SSF50729">
    <property type="entry name" value="PH domain-like"/>
    <property type="match status" value="1"/>
</dbReference>
<dbReference type="AlphaFoldDB" id="A0A6I8NFW3"/>
<dbReference type="GO" id="GO:0019898">
    <property type="term" value="C:extrinsic component of membrane"/>
    <property type="evidence" value="ECO:0000318"/>
    <property type="project" value="GO_Central"/>
</dbReference>
<evidence type="ECO:0000259" key="5">
    <source>
        <dbReference type="PROSITE" id="PS50003"/>
    </source>
</evidence>
<feature type="region of interest" description="Disordered" evidence="4">
    <location>
        <begin position="327"/>
        <end position="376"/>
    </location>
</feature>
<dbReference type="PROSITE" id="PS50003">
    <property type="entry name" value="PH_DOMAIN"/>
    <property type="match status" value="1"/>
</dbReference>
<dbReference type="InterPro" id="IPR001849">
    <property type="entry name" value="PH_domain"/>
</dbReference>
<evidence type="ECO:0000256" key="1">
    <source>
        <dbReference type="ARBA" id="ARBA00004496"/>
    </source>
</evidence>
<organism evidence="7 8">
    <name type="scientific">Ornithorhynchus anatinus</name>
    <name type="common">Duckbill platypus</name>
    <dbReference type="NCBI Taxonomy" id="9258"/>
    <lineage>
        <taxon>Eukaryota</taxon>
        <taxon>Metazoa</taxon>
        <taxon>Chordata</taxon>
        <taxon>Craniata</taxon>
        <taxon>Vertebrata</taxon>
        <taxon>Euteleostomi</taxon>
        <taxon>Mammalia</taxon>
        <taxon>Monotremata</taxon>
        <taxon>Ornithorhynchidae</taxon>
        <taxon>Ornithorhynchus</taxon>
    </lineage>
</organism>
<evidence type="ECO:0000256" key="2">
    <source>
        <dbReference type="ARBA" id="ARBA00022490"/>
    </source>
</evidence>
<dbReference type="SUPFAM" id="SSF48065">
    <property type="entry name" value="DBL homology domain (DH-domain)"/>
    <property type="match status" value="1"/>
</dbReference>
<dbReference type="CDD" id="cd00160">
    <property type="entry name" value="RhoGEF"/>
    <property type="match status" value="1"/>
</dbReference>
<dbReference type="InterPro" id="IPR035899">
    <property type="entry name" value="DBL_dom_sf"/>
</dbReference>
<dbReference type="SMART" id="SM00325">
    <property type="entry name" value="RhoGEF"/>
    <property type="match status" value="1"/>
</dbReference>
<evidence type="ECO:0000256" key="3">
    <source>
        <dbReference type="ARBA" id="ARBA00022658"/>
    </source>
</evidence>
<accession>A0A6I8NFW3</accession>
<evidence type="ECO:0000313" key="7">
    <source>
        <dbReference type="Ensembl" id="ENSOANP00000039985.1"/>
    </source>
</evidence>
<comment type="subcellular location">
    <subcellularLocation>
        <location evidence="1">Cytoplasm</location>
    </subcellularLocation>
</comment>
<dbReference type="Proteomes" id="UP000002279">
    <property type="component" value="Chromosome 10"/>
</dbReference>
<dbReference type="InterPro" id="IPR055251">
    <property type="entry name" value="SOS1_NGEF_PH"/>
</dbReference>
<sequence>GAAPEAGVASPRYVLRELVETEKMYVEDLGCIVKGYMATMAAQGVPETLRGRDRVVFGNVQQIYEWHRELAEGVSWPDLPVPLPPSHQERRLHMYVVYCHNKPKSEHVVSEFGDHYFEELRLRLDHRLQLSDLLIKPVQRIMKYQLLLKDFLRYYSKAGMDTAELQRAVDVMCFVPKRCNDILSLGRLQGFEGRLTAQGKLLAQDTFWVTQLARGSRPPAPRPRRVFLFEQIIIFSEAVGGGPWSREPSYAYKSSIKMHCLGLEVSGEAGPFVLTSQEAGRPVQRYVLQASDPAVGQAWTSLVAQILESQCNFLNALQSPIAYQRRESERSSLGPQAALGQGSSGSWPRLAPARADPPHLPLTGPEEPSPPHHPQV</sequence>
<dbReference type="Ensembl" id="ENSOANT00000058437.1">
    <property type="protein sequence ID" value="ENSOANP00000039985.1"/>
    <property type="gene ID" value="ENSOANG00000037226.1"/>
</dbReference>
<dbReference type="PANTHER" id="PTHR22826">
    <property type="entry name" value="RHO GUANINE EXCHANGE FACTOR-RELATED"/>
    <property type="match status" value="1"/>
</dbReference>
<dbReference type="FunCoup" id="A0A6I8NFW3">
    <property type="interactions" value="553"/>
</dbReference>
<dbReference type="PROSITE" id="PS50010">
    <property type="entry name" value="DH_2"/>
    <property type="match status" value="1"/>
</dbReference>
<evidence type="ECO:0008006" key="9">
    <source>
        <dbReference type="Google" id="ProtNLM"/>
    </source>
</evidence>
<dbReference type="Gene3D" id="1.20.900.10">
    <property type="entry name" value="Dbl homology (DH) domain"/>
    <property type="match status" value="1"/>
</dbReference>
<reference evidence="7" key="2">
    <citation type="submission" date="2025-08" db="UniProtKB">
        <authorList>
            <consortium name="Ensembl"/>
        </authorList>
    </citation>
    <scope>IDENTIFICATION</scope>
    <source>
        <strain evidence="7">Glennie</strain>
    </source>
</reference>